<protein>
    <recommendedName>
        <fullName evidence="10">CENP-V/GFA domain-containing protein</fullName>
    </recommendedName>
</protein>
<evidence type="ECO:0000313" key="12">
    <source>
        <dbReference type="Proteomes" id="UP000191342"/>
    </source>
</evidence>
<comment type="caution">
    <text evidence="11">The sequence shown here is derived from an EMBL/GenBank/DDBJ whole genome shotgun (WGS) entry which is preliminary data.</text>
</comment>
<evidence type="ECO:0000256" key="4">
    <source>
        <dbReference type="ARBA" id="ARBA00022723"/>
    </source>
</evidence>
<dbReference type="InterPro" id="IPR003807">
    <property type="entry name" value="DUF202"/>
</dbReference>
<dbReference type="GO" id="GO:0016846">
    <property type="term" value="F:carbon-sulfur lyase activity"/>
    <property type="evidence" value="ECO:0007669"/>
    <property type="project" value="InterPro"/>
</dbReference>
<evidence type="ECO:0000259" key="10">
    <source>
        <dbReference type="PROSITE" id="PS51891"/>
    </source>
</evidence>
<evidence type="ECO:0000256" key="2">
    <source>
        <dbReference type="ARBA" id="ARBA00005495"/>
    </source>
</evidence>
<evidence type="ECO:0000256" key="8">
    <source>
        <dbReference type="SAM" id="MobiDB-lite"/>
    </source>
</evidence>
<accession>A0A1V6SD74</accession>
<dbReference type="Pfam" id="PF02656">
    <property type="entry name" value="DUF202"/>
    <property type="match status" value="1"/>
</dbReference>
<gene>
    <name evidence="11" type="ORF">PENFLA_c067G08953</name>
</gene>
<dbReference type="InterPro" id="IPR006913">
    <property type="entry name" value="CENP-V/GFA"/>
</dbReference>
<keyword evidence="6 9" id="KW-1133">Transmembrane helix</keyword>
<dbReference type="Proteomes" id="UP000191342">
    <property type="component" value="Unassembled WGS sequence"/>
</dbReference>
<dbReference type="GO" id="GO:0046872">
    <property type="term" value="F:metal ion binding"/>
    <property type="evidence" value="ECO:0007669"/>
    <property type="project" value="UniProtKB-KW"/>
</dbReference>
<dbReference type="Gene3D" id="3.90.1590.10">
    <property type="entry name" value="glutathione-dependent formaldehyde- activating enzyme (gfa)"/>
    <property type="match status" value="1"/>
</dbReference>
<organism evidence="11 12">
    <name type="scientific">Penicillium flavigenum</name>
    <dbReference type="NCBI Taxonomy" id="254877"/>
    <lineage>
        <taxon>Eukaryota</taxon>
        <taxon>Fungi</taxon>
        <taxon>Dikarya</taxon>
        <taxon>Ascomycota</taxon>
        <taxon>Pezizomycotina</taxon>
        <taxon>Eurotiomycetes</taxon>
        <taxon>Eurotiomycetidae</taxon>
        <taxon>Eurotiales</taxon>
        <taxon>Aspergillaceae</taxon>
        <taxon>Penicillium</taxon>
    </lineage>
</organism>
<evidence type="ECO:0000256" key="6">
    <source>
        <dbReference type="ARBA" id="ARBA00022989"/>
    </source>
</evidence>
<dbReference type="PANTHER" id="PTHR34187:SF1">
    <property type="entry name" value="DUF202 DOMAIN-CONTAINING PROTEIN"/>
    <property type="match status" value="1"/>
</dbReference>
<comment type="subcellular location">
    <subcellularLocation>
        <location evidence="1">Endomembrane system</location>
        <topology evidence="1">Multi-pass membrane protein</topology>
    </subcellularLocation>
</comment>
<feature type="region of interest" description="Disordered" evidence="8">
    <location>
        <begin position="135"/>
        <end position="223"/>
    </location>
</feature>
<proteinExistence type="inferred from homology"/>
<dbReference type="InterPro" id="IPR052053">
    <property type="entry name" value="IM_YidH-like"/>
</dbReference>
<dbReference type="AlphaFoldDB" id="A0A1V6SD74"/>
<feature type="compositionally biased region" description="Polar residues" evidence="8">
    <location>
        <begin position="140"/>
        <end position="155"/>
    </location>
</feature>
<dbReference type="PROSITE" id="PS51891">
    <property type="entry name" value="CENP_V_GFA"/>
    <property type="match status" value="1"/>
</dbReference>
<keyword evidence="5" id="KW-0862">Zinc</keyword>
<feature type="transmembrane region" description="Helical" evidence="9">
    <location>
        <begin position="302"/>
        <end position="322"/>
    </location>
</feature>
<keyword evidence="4" id="KW-0479">Metal-binding</keyword>
<dbReference type="InterPro" id="IPR011057">
    <property type="entry name" value="Mss4-like_sf"/>
</dbReference>
<evidence type="ECO:0000256" key="3">
    <source>
        <dbReference type="ARBA" id="ARBA00022692"/>
    </source>
</evidence>
<evidence type="ECO:0000256" key="9">
    <source>
        <dbReference type="SAM" id="Phobius"/>
    </source>
</evidence>
<feature type="compositionally biased region" description="Polar residues" evidence="8">
    <location>
        <begin position="183"/>
        <end position="202"/>
    </location>
</feature>
<dbReference type="SUPFAM" id="SSF51316">
    <property type="entry name" value="Mss4-like"/>
    <property type="match status" value="1"/>
</dbReference>
<dbReference type="PANTHER" id="PTHR34187">
    <property type="entry name" value="FGR18P"/>
    <property type="match status" value="1"/>
</dbReference>
<dbReference type="STRING" id="254877.A0A1V6SD74"/>
<sequence length="388" mass="43213">MSYQGHCNCESIRITLPEQPDKSCVCHCDCCKRSGGGAFSVNYFVSEDEMTVDDPNATLKVYEDKKSVTGNAVKRHFCSACGSPVYTKSPIAAGKVFLKAALFDTVTPPAAERFLTKQYEWVNLEQSTVKPCYRIRGDTTRGNMTESSAQVSGPRQPSGVILRNARPRDNDNDMDPREALELQQIQTQEDNELNYSTASASSGDEYRVVTRRTTSRADAQRRQQARKGAWGKLTQLWTHNVTLTVPHKSSRDYFALERTFLAYVRTSLVVAQQGVLIAQLFRLQAAAALADRLGFRRVGTPLSVACHCVAILVALVGAYRFWRQQNAIARGKIFAGGWELNSVGILLGCITLTVLIVSIAMVVETDTDTWGFVRRIVIGWMNEWWHGL</sequence>
<evidence type="ECO:0000313" key="11">
    <source>
        <dbReference type="EMBL" id="OQE11951.1"/>
    </source>
</evidence>
<feature type="compositionally biased region" description="Basic and acidic residues" evidence="8">
    <location>
        <begin position="166"/>
        <end position="180"/>
    </location>
</feature>
<dbReference type="GO" id="GO:0012505">
    <property type="term" value="C:endomembrane system"/>
    <property type="evidence" value="ECO:0007669"/>
    <property type="project" value="UniProtKB-SubCell"/>
</dbReference>
<name>A0A1V6SD74_9EURO</name>
<dbReference type="OrthoDB" id="199599at2759"/>
<dbReference type="Pfam" id="PF04828">
    <property type="entry name" value="GFA"/>
    <property type="match status" value="1"/>
</dbReference>
<evidence type="ECO:0000256" key="7">
    <source>
        <dbReference type="ARBA" id="ARBA00023136"/>
    </source>
</evidence>
<feature type="domain" description="CENP-V/GFA" evidence="10">
    <location>
        <begin position="3"/>
        <end position="120"/>
    </location>
</feature>
<dbReference type="EMBL" id="MLQL01000067">
    <property type="protein sequence ID" value="OQE11951.1"/>
    <property type="molecule type" value="Genomic_DNA"/>
</dbReference>
<keyword evidence="12" id="KW-1185">Reference proteome</keyword>
<keyword evidence="3 9" id="KW-0812">Transmembrane</keyword>
<comment type="similarity">
    <text evidence="2">Belongs to the Gfa family.</text>
</comment>
<keyword evidence="7 9" id="KW-0472">Membrane</keyword>
<reference evidence="12" key="1">
    <citation type="journal article" date="2017" name="Nat. Microbiol.">
        <title>Global analysis of biosynthetic gene clusters reveals vast potential of secondary metabolite production in Penicillium species.</title>
        <authorList>
            <person name="Nielsen J.C."/>
            <person name="Grijseels S."/>
            <person name="Prigent S."/>
            <person name="Ji B."/>
            <person name="Dainat J."/>
            <person name="Nielsen K.F."/>
            <person name="Frisvad J.C."/>
            <person name="Workman M."/>
            <person name="Nielsen J."/>
        </authorList>
    </citation>
    <scope>NUCLEOTIDE SEQUENCE [LARGE SCALE GENOMIC DNA]</scope>
    <source>
        <strain evidence="12">IBT 14082</strain>
    </source>
</reference>
<evidence type="ECO:0000256" key="5">
    <source>
        <dbReference type="ARBA" id="ARBA00022833"/>
    </source>
</evidence>
<feature type="transmembrane region" description="Helical" evidence="9">
    <location>
        <begin position="343"/>
        <end position="363"/>
    </location>
</feature>
<evidence type="ECO:0000256" key="1">
    <source>
        <dbReference type="ARBA" id="ARBA00004127"/>
    </source>
</evidence>